<dbReference type="EMBL" id="AXCZ01000012">
    <property type="protein sequence ID" value="KGM14126.1"/>
    <property type="molecule type" value="Genomic_DNA"/>
</dbReference>
<dbReference type="SUPFAM" id="SSF82171">
    <property type="entry name" value="DPP6 N-terminal domain-like"/>
    <property type="match status" value="1"/>
</dbReference>
<name>A0A0A0C1Q2_9CELL</name>
<feature type="region of interest" description="Disordered" evidence="1">
    <location>
        <begin position="357"/>
        <end position="389"/>
    </location>
</feature>
<feature type="compositionally biased region" description="Basic and acidic residues" evidence="1">
    <location>
        <begin position="373"/>
        <end position="388"/>
    </location>
</feature>
<dbReference type="AlphaFoldDB" id="A0A0A0C1Q2"/>
<dbReference type="InterPro" id="IPR011659">
    <property type="entry name" value="WD40"/>
</dbReference>
<sequence>MRDATDPRYSPDGARIAYVRVPPRNVYGTYQPAVYGHSRATDGGDETLLPEGLMAGSPITWSPDGRYLTFDAQVHTGGGVTEDVNRCHVVDLAGAAVWSSRPELEDCYLPAFRPGSTPVALPASGPLPVVAPLPPPRAGLNRDSTAVYVYRKLDPGAPASWENSGVQQLVWISQLDYGLDPRYWFVPEGMCGSGWGAHVGRVRGDDRTLAMFVDPTVDAPFPGEVVVRQEEHLELDPMVDLPPCPMVDPVPGPGPVTAVYVYPKVDPTAAASWVNSGPQRLVDLREGHGWFRDLDPALLPDDVCGPGWGVQLDWVVGLEREDVPTEVDRSTGTGLMGWGTTVVQARHHSLAYVTDVPECDDEAPDGDVAPGAGHDREPVGTRVPDRRPGRGVCETAACLPAAPTTN</sequence>
<evidence type="ECO:0000256" key="1">
    <source>
        <dbReference type="SAM" id="MobiDB-lite"/>
    </source>
</evidence>
<gene>
    <name evidence="2" type="ORF">N869_03920</name>
</gene>
<comment type="caution">
    <text evidence="2">The sequence shown here is derived from an EMBL/GenBank/DDBJ whole genome shotgun (WGS) entry which is preliminary data.</text>
</comment>
<dbReference type="Proteomes" id="UP000054314">
    <property type="component" value="Unassembled WGS sequence"/>
</dbReference>
<reference evidence="2 3" key="1">
    <citation type="submission" date="2013-08" db="EMBL/GenBank/DDBJ databases">
        <title>Genome sequencing of Cellulomonas bogoriensis 69B4.</title>
        <authorList>
            <person name="Chen F."/>
            <person name="Li Y."/>
            <person name="Wang G."/>
        </authorList>
    </citation>
    <scope>NUCLEOTIDE SEQUENCE [LARGE SCALE GENOMIC DNA]</scope>
    <source>
        <strain evidence="2 3">69B4</strain>
    </source>
</reference>
<keyword evidence="3" id="KW-1185">Reference proteome</keyword>
<dbReference type="Gene3D" id="2.120.10.30">
    <property type="entry name" value="TolB, C-terminal domain"/>
    <property type="match status" value="1"/>
</dbReference>
<proteinExistence type="predicted"/>
<dbReference type="InterPro" id="IPR011042">
    <property type="entry name" value="6-blade_b-propeller_TolB-like"/>
</dbReference>
<accession>A0A0A0C1Q2</accession>
<protein>
    <submittedName>
        <fullName evidence="2">Uncharacterized protein</fullName>
    </submittedName>
</protein>
<evidence type="ECO:0000313" key="2">
    <source>
        <dbReference type="EMBL" id="KGM14126.1"/>
    </source>
</evidence>
<dbReference type="Pfam" id="PF07676">
    <property type="entry name" value="PD40"/>
    <property type="match status" value="2"/>
</dbReference>
<organism evidence="2 3">
    <name type="scientific">Cellulomonas bogoriensis 69B4 = DSM 16987</name>
    <dbReference type="NCBI Taxonomy" id="1386082"/>
    <lineage>
        <taxon>Bacteria</taxon>
        <taxon>Bacillati</taxon>
        <taxon>Actinomycetota</taxon>
        <taxon>Actinomycetes</taxon>
        <taxon>Micrococcales</taxon>
        <taxon>Cellulomonadaceae</taxon>
        <taxon>Cellulomonas</taxon>
    </lineage>
</organism>
<evidence type="ECO:0000313" key="3">
    <source>
        <dbReference type="Proteomes" id="UP000054314"/>
    </source>
</evidence>